<dbReference type="PANTHER" id="PTHR43304">
    <property type="entry name" value="PHYTOCHROME-LIKE PROTEIN CPH1"/>
    <property type="match status" value="1"/>
</dbReference>
<dbReference type="InterPro" id="IPR005467">
    <property type="entry name" value="His_kinase_dom"/>
</dbReference>
<dbReference type="InterPro" id="IPR003594">
    <property type="entry name" value="HATPase_dom"/>
</dbReference>
<dbReference type="GO" id="GO:0006355">
    <property type="term" value="P:regulation of DNA-templated transcription"/>
    <property type="evidence" value="ECO:0007669"/>
    <property type="project" value="InterPro"/>
</dbReference>
<dbReference type="InterPro" id="IPR000700">
    <property type="entry name" value="PAS-assoc_C"/>
</dbReference>
<evidence type="ECO:0000256" key="3">
    <source>
        <dbReference type="ARBA" id="ARBA00022553"/>
    </source>
</evidence>
<evidence type="ECO:0000256" key="2">
    <source>
        <dbReference type="ARBA" id="ARBA00012438"/>
    </source>
</evidence>
<dbReference type="Gene3D" id="3.30.565.10">
    <property type="entry name" value="Histidine kinase-like ATPase, C-terminal domain"/>
    <property type="match status" value="1"/>
</dbReference>
<dbReference type="OrthoDB" id="9796100at2"/>
<dbReference type="Pfam" id="PF02518">
    <property type="entry name" value="HATPase_c"/>
    <property type="match status" value="1"/>
</dbReference>
<evidence type="ECO:0000313" key="11">
    <source>
        <dbReference type="Proteomes" id="UP000315252"/>
    </source>
</evidence>
<dbReference type="InterPro" id="IPR013767">
    <property type="entry name" value="PAS_fold"/>
</dbReference>
<dbReference type="CDD" id="cd00082">
    <property type="entry name" value="HisKA"/>
    <property type="match status" value="1"/>
</dbReference>
<organism evidence="10 11">
    <name type="scientific">Denitrobaculum tricleocarpae</name>
    <dbReference type="NCBI Taxonomy" id="2591009"/>
    <lineage>
        <taxon>Bacteria</taxon>
        <taxon>Pseudomonadati</taxon>
        <taxon>Pseudomonadota</taxon>
        <taxon>Alphaproteobacteria</taxon>
        <taxon>Rhodospirillales</taxon>
        <taxon>Rhodospirillaceae</taxon>
        <taxon>Denitrobaculum</taxon>
    </lineage>
</organism>
<dbReference type="InterPro" id="IPR004358">
    <property type="entry name" value="Sig_transdc_His_kin-like_C"/>
</dbReference>
<feature type="coiled-coil region" evidence="6">
    <location>
        <begin position="18"/>
        <end position="52"/>
    </location>
</feature>
<sequence length="943" mass="107029">MWNFSLRRQTAARAPANEDDLAEKLAELTEANKQLQAQLEEQRRKQILLEESEAKLSDHARAASDWMWMQDENLRFNYFSDEFALANGNTTSEFLGKTRWEMGEVDPSNEEKWRAHRACLEARKAFRDFRFSCRTQDGRVQHYKSSGVPYFDRAGKFLGYRGTGNCETDEVLAQQKARQLEQSYREIYENAAVGIFRATPEGKFLQANPALFKLFNFPDEEEFLEAVNTAPDNLFPEPVLRIAVKREIDKKGVLDGFETKLRDKTHAKSVWVSITASKILDEKGDVKYFEGMVQDVSKHKSAEAELKRRERELTQAQRIGRSGHWRWYIKEGVIERSEEMCRLLGISTENTLSSKEDGDGFIHPEDRAAFQARQRHAIDQGIAYKSEHRVLMPDGAVRFHSCEGHPERNSAGDIVSIFGINRDVTEKKEAENALRESERQLNEAQRLGHIGHWRFCAGRRMTQWSHELWRIFGLEPQERELTLDEVFSKMHPQDRKAMQDQSRNAWAQQQHFMQEYRIIRPDESIRYVKVEGHPELDNNGDLIAYFGVTQDVTEQTEADAALKESNARNQAIVEALDRANVGLSIANIERGIIDVNSAVLKIAGLTRKDQMIGLKLTDLNQYSKTDFAALRRENYDAIEKEGSWVGEFDWQRPDGEVRSLSVRSAPFIGDSIVHLIADVTEQKRRERREAELEEGLKQSQKMEALGQMAGGIAHEINNLLHPIINFTKLTLNKTTDAQLNHYLSRALECSRKAADIVNDVLTFAHKGSGERTAVNLAELTARTMRFAQDITPPDIRLTLETNEDNVPAEVNETEFIQVVLNLVQNANDAMGGAGEVKLKLDCVTLAPGETERLEIEQGHYARITISDRGQGIPDDIMDHIFEPFFTTKEVGRGTGLGLAVVYGIVKGWKGAISVNSEKDVGSCFEVYVPIVREAAAAPESKGV</sequence>
<feature type="domain" description="PAS" evidence="8">
    <location>
        <begin position="333"/>
        <end position="381"/>
    </location>
</feature>
<evidence type="ECO:0000313" key="10">
    <source>
        <dbReference type="EMBL" id="TQV76146.1"/>
    </source>
</evidence>
<gene>
    <name evidence="10" type="ORF">FKG95_21110</name>
</gene>
<dbReference type="Pfam" id="PF13426">
    <property type="entry name" value="PAS_9"/>
    <property type="match status" value="2"/>
</dbReference>
<dbReference type="InterPro" id="IPR003661">
    <property type="entry name" value="HisK_dim/P_dom"/>
</dbReference>
<reference evidence="10 11" key="1">
    <citation type="submission" date="2019-06" db="EMBL/GenBank/DDBJ databases">
        <title>Whole genome sequence for Rhodospirillaceae sp. R148.</title>
        <authorList>
            <person name="Wang G."/>
        </authorList>
    </citation>
    <scope>NUCLEOTIDE SEQUENCE [LARGE SCALE GENOMIC DNA]</scope>
    <source>
        <strain evidence="10 11">R148</strain>
    </source>
</reference>
<dbReference type="NCBIfam" id="TIGR00229">
    <property type="entry name" value="sensory_box"/>
    <property type="match status" value="5"/>
</dbReference>
<feature type="domain" description="PAS" evidence="8">
    <location>
        <begin position="180"/>
        <end position="221"/>
    </location>
</feature>
<dbReference type="InterPro" id="IPR001610">
    <property type="entry name" value="PAC"/>
</dbReference>
<feature type="domain" description="PAC" evidence="9">
    <location>
        <begin position="512"/>
        <end position="564"/>
    </location>
</feature>
<dbReference type="SUPFAM" id="SSF55874">
    <property type="entry name" value="ATPase domain of HSP90 chaperone/DNA topoisomerase II/histidine kinase"/>
    <property type="match status" value="1"/>
</dbReference>
<evidence type="ECO:0000256" key="4">
    <source>
        <dbReference type="ARBA" id="ARBA00022679"/>
    </source>
</evidence>
<dbReference type="InterPro" id="IPR036890">
    <property type="entry name" value="HATPase_C_sf"/>
</dbReference>
<dbReference type="Proteomes" id="UP000315252">
    <property type="component" value="Unassembled WGS sequence"/>
</dbReference>
<evidence type="ECO:0000259" key="9">
    <source>
        <dbReference type="PROSITE" id="PS50113"/>
    </source>
</evidence>
<dbReference type="AlphaFoldDB" id="A0A545TG39"/>
<dbReference type="Gene3D" id="2.10.70.100">
    <property type="match status" value="2"/>
</dbReference>
<dbReference type="PANTHER" id="PTHR43304:SF1">
    <property type="entry name" value="PAC DOMAIN-CONTAINING PROTEIN"/>
    <property type="match status" value="1"/>
</dbReference>
<dbReference type="SUPFAM" id="SSF47384">
    <property type="entry name" value="Homodimeric domain of signal transducing histidine kinase"/>
    <property type="match status" value="1"/>
</dbReference>
<feature type="coiled-coil region" evidence="6">
    <location>
        <begin position="420"/>
        <end position="447"/>
    </location>
</feature>
<dbReference type="Pfam" id="PF00989">
    <property type="entry name" value="PAS"/>
    <property type="match status" value="1"/>
</dbReference>
<comment type="catalytic activity">
    <reaction evidence="1">
        <text>ATP + protein L-histidine = ADP + protein N-phospho-L-histidine.</text>
        <dbReference type="EC" id="2.7.13.3"/>
    </reaction>
</comment>
<dbReference type="InterPro" id="IPR013655">
    <property type="entry name" value="PAS_fold_3"/>
</dbReference>
<dbReference type="EC" id="2.7.13.3" evidence="2"/>
<dbReference type="SMART" id="SM00387">
    <property type="entry name" value="HATPase_c"/>
    <property type="match status" value="1"/>
</dbReference>
<dbReference type="InterPro" id="IPR035965">
    <property type="entry name" value="PAS-like_dom_sf"/>
</dbReference>
<dbReference type="Pfam" id="PF00512">
    <property type="entry name" value="HisKA"/>
    <property type="match status" value="1"/>
</dbReference>
<dbReference type="SMART" id="SM00388">
    <property type="entry name" value="HisKA"/>
    <property type="match status" value="1"/>
</dbReference>
<evidence type="ECO:0000256" key="5">
    <source>
        <dbReference type="ARBA" id="ARBA00022777"/>
    </source>
</evidence>
<keyword evidence="4" id="KW-0808">Transferase</keyword>
<dbReference type="Pfam" id="PF08447">
    <property type="entry name" value="PAS_3"/>
    <property type="match status" value="2"/>
</dbReference>
<feature type="domain" description="PAC" evidence="9">
    <location>
        <begin position="255"/>
        <end position="308"/>
    </location>
</feature>
<dbReference type="SMART" id="SM00091">
    <property type="entry name" value="PAS"/>
    <property type="match status" value="4"/>
</dbReference>
<evidence type="ECO:0000259" key="7">
    <source>
        <dbReference type="PROSITE" id="PS50109"/>
    </source>
</evidence>
<keyword evidence="5" id="KW-0418">Kinase</keyword>
<dbReference type="PROSITE" id="PS50112">
    <property type="entry name" value="PAS"/>
    <property type="match status" value="2"/>
</dbReference>
<keyword evidence="11" id="KW-1185">Reference proteome</keyword>
<dbReference type="InterPro" id="IPR000014">
    <property type="entry name" value="PAS"/>
</dbReference>
<dbReference type="Gene3D" id="1.10.287.130">
    <property type="match status" value="1"/>
</dbReference>
<dbReference type="PROSITE" id="PS50113">
    <property type="entry name" value="PAC"/>
    <property type="match status" value="3"/>
</dbReference>
<dbReference type="SMART" id="SM00086">
    <property type="entry name" value="PAC"/>
    <property type="match status" value="5"/>
</dbReference>
<evidence type="ECO:0000256" key="6">
    <source>
        <dbReference type="SAM" id="Coils"/>
    </source>
</evidence>
<keyword evidence="6" id="KW-0175">Coiled coil</keyword>
<proteinExistence type="predicted"/>
<dbReference type="EMBL" id="VHSH01000008">
    <property type="protein sequence ID" value="TQV76146.1"/>
    <property type="molecule type" value="Genomic_DNA"/>
</dbReference>
<dbReference type="PRINTS" id="PR00344">
    <property type="entry name" value="BCTRLSENSOR"/>
</dbReference>
<feature type="domain" description="Histidine kinase" evidence="7">
    <location>
        <begin position="711"/>
        <end position="932"/>
    </location>
</feature>
<dbReference type="CDD" id="cd00130">
    <property type="entry name" value="PAS"/>
    <property type="match status" value="4"/>
</dbReference>
<evidence type="ECO:0000259" key="8">
    <source>
        <dbReference type="PROSITE" id="PS50112"/>
    </source>
</evidence>
<name>A0A545TG39_9PROT</name>
<keyword evidence="3" id="KW-0597">Phosphoprotein</keyword>
<dbReference type="InterPro" id="IPR052162">
    <property type="entry name" value="Sensor_kinase/Photoreceptor"/>
</dbReference>
<evidence type="ECO:0000256" key="1">
    <source>
        <dbReference type="ARBA" id="ARBA00000085"/>
    </source>
</evidence>
<dbReference type="Gene3D" id="3.30.450.20">
    <property type="entry name" value="PAS domain"/>
    <property type="match status" value="5"/>
</dbReference>
<dbReference type="SUPFAM" id="SSF55785">
    <property type="entry name" value="PYP-like sensor domain (PAS domain)"/>
    <property type="match status" value="5"/>
</dbReference>
<feature type="domain" description="PAC" evidence="9">
    <location>
        <begin position="384"/>
        <end position="436"/>
    </location>
</feature>
<dbReference type="GO" id="GO:0000155">
    <property type="term" value="F:phosphorelay sensor kinase activity"/>
    <property type="evidence" value="ECO:0007669"/>
    <property type="project" value="InterPro"/>
</dbReference>
<comment type="caution">
    <text evidence="10">The sequence shown here is derived from an EMBL/GenBank/DDBJ whole genome shotgun (WGS) entry which is preliminary data.</text>
</comment>
<dbReference type="InterPro" id="IPR036097">
    <property type="entry name" value="HisK_dim/P_sf"/>
</dbReference>
<dbReference type="PROSITE" id="PS50109">
    <property type="entry name" value="HIS_KIN"/>
    <property type="match status" value="1"/>
</dbReference>
<accession>A0A545TG39</accession>
<protein>
    <recommendedName>
        <fullName evidence="2">histidine kinase</fullName>
        <ecNumber evidence="2">2.7.13.3</ecNumber>
    </recommendedName>
</protein>